<dbReference type="Proteomes" id="UP000663879">
    <property type="component" value="Unassembled WGS sequence"/>
</dbReference>
<keyword evidence="2" id="KW-1185">Reference proteome</keyword>
<evidence type="ECO:0000313" key="2">
    <source>
        <dbReference type="Proteomes" id="UP000663879"/>
    </source>
</evidence>
<reference evidence="1" key="1">
    <citation type="submission" date="2021-02" db="EMBL/GenBank/DDBJ databases">
        <authorList>
            <person name="Nowell W R."/>
        </authorList>
    </citation>
    <scope>NUCLEOTIDE SEQUENCE</scope>
    <source>
        <strain evidence="1">Ploen Becks lab</strain>
    </source>
</reference>
<organism evidence="1 2">
    <name type="scientific">Brachionus calyciflorus</name>
    <dbReference type="NCBI Taxonomy" id="104777"/>
    <lineage>
        <taxon>Eukaryota</taxon>
        <taxon>Metazoa</taxon>
        <taxon>Spiralia</taxon>
        <taxon>Gnathifera</taxon>
        <taxon>Rotifera</taxon>
        <taxon>Eurotatoria</taxon>
        <taxon>Monogononta</taxon>
        <taxon>Pseudotrocha</taxon>
        <taxon>Ploima</taxon>
        <taxon>Brachionidae</taxon>
        <taxon>Brachionus</taxon>
    </lineage>
</organism>
<evidence type="ECO:0000313" key="1">
    <source>
        <dbReference type="EMBL" id="CAF0815493.1"/>
    </source>
</evidence>
<dbReference type="InterPro" id="IPR036691">
    <property type="entry name" value="Endo/exonu/phosph_ase_sf"/>
</dbReference>
<dbReference type="Gene3D" id="3.60.10.10">
    <property type="entry name" value="Endonuclease/exonuclease/phosphatase"/>
    <property type="match status" value="1"/>
</dbReference>
<protein>
    <recommendedName>
        <fullName evidence="3">Endonuclease/exonuclease/phosphatase domain-containing protein</fullName>
    </recommendedName>
</protein>
<comment type="caution">
    <text evidence="1">The sequence shown here is derived from an EMBL/GenBank/DDBJ whole genome shotgun (WGS) entry which is preliminary data.</text>
</comment>
<evidence type="ECO:0008006" key="3">
    <source>
        <dbReference type="Google" id="ProtNLM"/>
    </source>
</evidence>
<name>A0A813TJM5_9BILA</name>
<feature type="non-terminal residue" evidence="1">
    <location>
        <position position="1"/>
    </location>
</feature>
<gene>
    <name evidence="1" type="ORF">OXX778_LOCUS7190</name>
</gene>
<dbReference type="AlphaFoldDB" id="A0A813TJM5"/>
<accession>A0A813TJM5</accession>
<dbReference type="SUPFAM" id="SSF56219">
    <property type="entry name" value="DNase I-like"/>
    <property type="match status" value="1"/>
</dbReference>
<proteinExistence type="predicted"/>
<sequence length="549" mass="64371">KKCGGLNHKESDCRQKNPKCLNCAATDHTKDVCSTKKYVCLNCNGQHSCLSEMCPKIIDKTLQINQFVIDVLIGEKLIQKKMDIFKTLKTFLINGTVNQNYNSIKVGNLVDIEVEERFKKDLTSLKTQLASIKGEVKIATKDINIVKLDVQSIKVDNQELKISTLNTGGLNNNSEYLNKLIINNNIVCIQETWTDNIFKIDETVYTLNNKIYLEPAKRNSNFGRMSVGLAFIIDDDLNVKFEPLNERISVLYINRLAIVNIYLIYENNTQNRFEYTSSIAILNELINELEFKKMDVIIIGDFNTDIKRDTEHTWILKQFPIENQLTLKDTDMPQDVDFTYRRSIFQKNIVTSWIDHIAVKKNDDQIKNVKIDLSNENFGNHLAITAEYELVQKDEFIPVRKIKNAKLNINWNCIKQLSCYQERVRKNLAKLGSLLIQVKNENCREKIKEKLTRLINEVSFALIDATKKTRNFWENEKKKKKKKIGSIKYKKWWDQSIQSLHNILVLNYIRYRDSCFQQRFKQDYIEARRNFRQKKRINLKSREIRILLK</sequence>
<dbReference type="EMBL" id="CAJNOC010000904">
    <property type="protein sequence ID" value="CAF0815493.1"/>
    <property type="molecule type" value="Genomic_DNA"/>
</dbReference>